<proteinExistence type="predicted"/>
<keyword evidence="2" id="KW-1185">Reference proteome</keyword>
<sequence length="384" mass="41070">MSFPVGVQLAVLAGTQEVPTPIGPGLADLLIEAEVTEVADGQSAFRLTFGAQRTDNGKGMQVQVLADGRLATGNRVLIMAMQAALPTVLIDGLITDIWLDPAKNPSQSRVVISGADLSVAMDLTEKIRGYPDMDDELIVLEILAEYERFAIVPETIPPVEADFPTIVQRTPIQYGTDLEYLYTLANRYGYVFTLRPGAVPLTNTAYWGPPKRVGIPAPALTVGNSTFTNVDQLTFTQDGRSAFQVSGLIPGPLEATPALPVMALEPTLLPPLALKSPFPISSLLGMKLPAGSDGFDEIRAMGFAQGRVNRSSTTVAKAEGALSVEKYGSILRAGGLVGVRGAGTTFDGNWSVAEVHHKLKRNEYKQTFKLERDGTDPLLPVVVP</sequence>
<dbReference type="Proteomes" id="UP000564677">
    <property type="component" value="Unassembled WGS sequence"/>
</dbReference>
<comment type="caution">
    <text evidence="1">The sequence shown here is derived from an EMBL/GenBank/DDBJ whole genome shotgun (WGS) entry which is preliminary data.</text>
</comment>
<organism evidence="1 2">
    <name type="scientific">Sphingomonas leidyi</name>
    <dbReference type="NCBI Taxonomy" id="68569"/>
    <lineage>
        <taxon>Bacteria</taxon>
        <taxon>Pseudomonadati</taxon>
        <taxon>Pseudomonadota</taxon>
        <taxon>Alphaproteobacteria</taxon>
        <taxon>Sphingomonadales</taxon>
        <taxon>Sphingomonadaceae</taxon>
        <taxon>Sphingomonas</taxon>
    </lineage>
</organism>
<dbReference type="SUPFAM" id="SSF69279">
    <property type="entry name" value="Phage tail proteins"/>
    <property type="match status" value="1"/>
</dbReference>
<dbReference type="AlphaFoldDB" id="A0A7X5V268"/>
<reference evidence="1 2" key="1">
    <citation type="submission" date="2020-03" db="EMBL/GenBank/DDBJ databases">
        <title>Genomic Encyclopedia of Type Strains, Phase IV (KMG-IV): sequencing the most valuable type-strain genomes for metagenomic binning, comparative biology and taxonomic classification.</title>
        <authorList>
            <person name="Goeker M."/>
        </authorList>
    </citation>
    <scope>NUCLEOTIDE SEQUENCE [LARGE SCALE GENOMIC DNA]</scope>
    <source>
        <strain evidence="1 2">DSM 4733</strain>
    </source>
</reference>
<evidence type="ECO:0008006" key="3">
    <source>
        <dbReference type="Google" id="ProtNLM"/>
    </source>
</evidence>
<protein>
    <recommendedName>
        <fullName evidence="3">Phage protein D</fullName>
    </recommendedName>
</protein>
<name>A0A7X5V268_9SPHN</name>
<evidence type="ECO:0000313" key="2">
    <source>
        <dbReference type="Proteomes" id="UP000564677"/>
    </source>
</evidence>
<accession>A0A7X5V268</accession>
<gene>
    <name evidence="1" type="ORF">FHR20_003401</name>
</gene>
<evidence type="ECO:0000313" key="1">
    <source>
        <dbReference type="EMBL" id="NIJ66428.1"/>
    </source>
</evidence>
<dbReference type="RefSeq" id="WP_167300770.1">
    <property type="nucleotide sequence ID" value="NZ_CP170557.1"/>
</dbReference>
<dbReference type="EMBL" id="JAASQV010000003">
    <property type="protein sequence ID" value="NIJ66428.1"/>
    <property type="molecule type" value="Genomic_DNA"/>
</dbReference>